<accession>A0A226ED45</accession>
<dbReference type="Pfam" id="PF13374">
    <property type="entry name" value="TPR_10"/>
    <property type="match status" value="1"/>
</dbReference>
<protein>
    <recommendedName>
        <fullName evidence="1">Death domain-containing protein</fullName>
    </recommendedName>
</protein>
<dbReference type="PANTHER" id="PTHR47691:SF3">
    <property type="entry name" value="HTH-TYPE TRANSCRIPTIONAL REGULATOR RV0890C-RELATED"/>
    <property type="match status" value="1"/>
</dbReference>
<evidence type="ECO:0000313" key="3">
    <source>
        <dbReference type="Proteomes" id="UP000198287"/>
    </source>
</evidence>
<dbReference type="Pfam" id="PF13424">
    <property type="entry name" value="TPR_12"/>
    <property type="match status" value="1"/>
</dbReference>
<comment type="caution">
    <text evidence="2">The sequence shown here is derived from an EMBL/GenBank/DDBJ whole genome shotgun (WGS) entry which is preliminary data.</text>
</comment>
<dbReference type="InterPro" id="IPR003593">
    <property type="entry name" value="AAA+_ATPase"/>
</dbReference>
<dbReference type="SUPFAM" id="SSF52540">
    <property type="entry name" value="P-loop containing nucleoside triphosphate hydrolases"/>
    <property type="match status" value="1"/>
</dbReference>
<dbReference type="SMART" id="SM00382">
    <property type="entry name" value="AAA"/>
    <property type="match status" value="1"/>
</dbReference>
<reference evidence="2 3" key="1">
    <citation type="submission" date="2015-12" db="EMBL/GenBank/DDBJ databases">
        <title>The genome of Folsomia candida.</title>
        <authorList>
            <person name="Faddeeva A."/>
            <person name="Derks M.F."/>
            <person name="Anvar Y."/>
            <person name="Smit S."/>
            <person name="Van Straalen N."/>
            <person name="Roelofs D."/>
        </authorList>
    </citation>
    <scope>NUCLEOTIDE SEQUENCE [LARGE SCALE GENOMIC DNA]</scope>
    <source>
        <strain evidence="2 3">VU population</strain>
        <tissue evidence="2">Whole body</tissue>
    </source>
</reference>
<gene>
    <name evidence="2" type="ORF">Fcan01_10568</name>
</gene>
<dbReference type="Proteomes" id="UP000198287">
    <property type="component" value="Unassembled WGS sequence"/>
</dbReference>
<feature type="domain" description="Death" evidence="1">
    <location>
        <begin position="52"/>
        <end position="89"/>
    </location>
</feature>
<evidence type="ECO:0000259" key="1">
    <source>
        <dbReference type="PROSITE" id="PS50017"/>
    </source>
</evidence>
<name>A0A226ED45_FOLCA</name>
<dbReference type="PANTHER" id="PTHR47691">
    <property type="entry name" value="REGULATOR-RELATED"/>
    <property type="match status" value="1"/>
</dbReference>
<keyword evidence="3" id="KW-1185">Reference proteome</keyword>
<dbReference type="PROSITE" id="PS50017">
    <property type="entry name" value="DEATH_DOMAIN"/>
    <property type="match status" value="1"/>
</dbReference>
<dbReference type="CDD" id="cd01983">
    <property type="entry name" value="SIMIBI"/>
    <property type="match status" value="1"/>
</dbReference>
<dbReference type="Pfam" id="PF20720">
    <property type="entry name" value="nSTAND3"/>
    <property type="match status" value="1"/>
</dbReference>
<dbReference type="SMART" id="SM00028">
    <property type="entry name" value="TPR"/>
    <property type="match status" value="3"/>
</dbReference>
<dbReference type="GO" id="GO:0007165">
    <property type="term" value="P:signal transduction"/>
    <property type="evidence" value="ECO:0007669"/>
    <property type="project" value="InterPro"/>
</dbReference>
<dbReference type="EMBL" id="LNIX01000005">
    <property type="protein sequence ID" value="OXA54701.1"/>
    <property type="molecule type" value="Genomic_DNA"/>
</dbReference>
<dbReference type="InterPro" id="IPR000488">
    <property type="entry name" value="Death_dom"/>
</dbReference>
<dbReference type="OrthoDB" id="5985555at2759"/>
<dbReference type="Gene3D" id="3.40.50.300">
    <property type="entry name" value="P-loop containing nucleotide triphosphate hydrolases"/>
    <property type="match status" value="1"/>
</dbReference>
<dbReference type="InterPro" id="IPR027417">
    <property type="entry name" value="P-loop_NTPase"/>
</dbReference>
<dbReference type="SUPFAM" id="SSF48452">
    <property type="entry name" value="TPR-like"/>
    <property type="match status" value="1"/>
</dbReference>
<dbReference type="InterPro" id="IPR049050">
    <property type="entry name" value="nSTAND3"/>
</dbReference>
<sequence length="743" mass="85707">MTDKFPYTDVIRILQEDTALLRSTMEFADLLSVPITQYANGLQETYDKLKYILESWKSLSGAKANVKKLSEILRKNKFVSSAEKLEAFDLKTTQNSTISQLFPLPKSPPCRRFIRRENEFRQCLDLLQKENILFITGTVGVGKTVLALHLAMHFCQSGHSEFIRLDGKNRASILDSLTTYNRDSRNLDTQINKLLDTLHDRSVVLLIDNLVEITQSMQTIIKLCSERHSDTKVLITRRENIIDENVYHLNGFTKPDAIKFLRARFKNSVETELIKVCEKCAYNPSDINHLSNLIKSRRRDISELNSYKEARFLHIMSIETHLYSGSTFIGYTEILNELVRNNSSQMRACVILLKILSISRSNTLREDFINKMKLDTSVEECTEELVSMSLIHRENGVIQIPYIVQVMVKNRMLPKEKKSTAITVFDSFKTMESIECLEESDYLVDFWRYTVSLCDKKFIHKTSNVPSKIAERLLDLSAFQRCQTFCEEQVNFVRQSCPETDVNLLALRNSYATCLATHSKRTPDALKEYKNIKICQLLQSPQVDLENLCSTRNNIAVQLMKLGKYKDALDELREVLRDKKEIYGENSGLHVIPVLTNIALCHQHLGNNNQAIQIYRRLLRKTSDGNIQGNGMDRERFEIQYYLASCLFNCDNSSSEAKELLKSILTDVDKAARRGGITRDNFNWKFAPTRAEAQVFLARIYKKYGKQEKARDLVDQALQCYVTLFDEDHADVVECRELRKDLL</sequence>
<evidence type="ECO:0000313" key="2">
    <source>
        <dbReference type="EMBL" id="OXA54701.1"/>
    </source>
</evidence>
<dbReference type="Gene3D" id="1.25.40.10">
    <property type="entry name" value="Tetratricopeptide repeat domain"/>
    <property type="match status" value="1"/>
</dbReference>
<dbReference type="InterPro" id="IPR011990">
    <property type="entry name" value="TPR-like_helical_dom_sf"/>
</dbReference>
<proteinExistence type="predicted"/>
<organism evidence="2 3">
    <name type="scientific">Folsomia candida</name>
    <name type="common">Springtail</name>
    <dbReference type="NCBI Taxonomy" id="158441"/>
    <lineage>
        <taxon>Eukaryota</taxon>
        <taxon>Metazoa</taxon>
        <taxon>Ecdysozoa</taxon>
        <taxon>Arthropoda</taxon>
        <taxon>Hexapoda</taxon>
        <taxon>Collembola</taxon>
        <taxon>Entomobryomorpha</taxon>
        <taxon>Isotomoidea</taxon>
        <taxon>Isotomidae</taxon>
        <taxon>Proisotominae</taxon>
        <taxon>Folsomia</taxon>
    </lineage>
</organism>
<dbReference type="InterPro" id="IPR019734">
    <property type="entry name" value="TPR_rpt"/>
</dbReference>
<dbReference type="AlphaFoldDB" id="A0A226ED45"/>